<dbReference type="AlphaFoldDB" id="A8EZ54"/>
<organism evidence="1 2">
    <name type="scientific">Rickettsia canadensis (strain McKiel)</name>
    <dbReference type="NCBI Taxonomy" id="293613"/>
    <lineage>
        <taxon>Bacteria</taxon>
        <taxon>Pseudomonadati</taxon>
        <taxon>Pseudomonadota</taxon>
        <taxon>Alphaproteobacteria</taxon>
        <taxon>Rickettsiales</taxon>
        <taxon>Rickettsiaceae</taxon>
        <taxon>Rickettsieae</taxon>
        <taxon>Rickettsia</taxon>
        <taxon>belli group</taxon>
    </lineage>
</organism>
<evidence type="ECO:0000313" key="1">
    <source>
        <dbReference type="EMBL" id="ABV73637.1"/>
    </source>
</evidence>
<name>A8EZ54_RICCK</name>
<protein>
    <submittedName>
        <fullName evidence="1">Uncharacterized protein</fullName>
    </submittedName>
</protein>
<dbReference type="KEGG" id="rcm:A1E_03510"/>
<dbReference type="HOGENOM" id="CLU_3332354_0_0_5"/>
<evidence type="ECO:0000313" key="2">
    <source>
        <dbReference type="Proteomes" id="UP000007056"/>
    </source>
</evidence>
<dbReference type="EMBL" id="CP000409">
    <property type="protein sequence ID" value="ABV73637.1"/>
    <property type="molecule type" value="Genomic_DNA"/>
</dbReference>
<proteinExistence type="predicted"/>
<sequence length="38" mass="4478">MIEEEQEIQDSFVKKSTVAEVEKEKISLKLQLLIFLKI</sequence>
<reference evidence="2" key="1">
    <citation type="submission" date="2007-09" db="EMBL/GenBank/DDBJ databases">
        <title>Complete genome sequence of Rickettsia canadensis.</title>
        <authorList>
            <person name="Madan A."/>
            <person name="Fahey J."/>
            <person name="Helton E."/>
            <person name="Ketteman M."/>
            <person name="Madan A."/>
            <person name="Rodrigues S."/>
            <person name="Sanchez A."/>
            <person name="Whiting M."/>
            <person name="Dasch G."/>
            <person name="Eremeeva M."/>
        </authorList>
    </citation>
    <scope>NUCLEOTIDE SEQUENCE [LARGE SCALE GENOMIC DNA]</scope>
    <source>
        <strain evidence="2">McKiel</strain>
    </source>
</reference>
<gene>
    <name evidence="1" type="ordered locus">A1E_03510</name>
</gene>
<dbReference type="Proteomes" id="UP000007056">
    <property type="component" value="Chromosome"/>
</dbReference>
<accession>A8EZ54</accession>